<dbReference type="PANTHER" id="PTHR42771:SF2">
    <property type="entry name" value="IRON(3+)-HYDROXAMATE IMPORT ATP-BINDING PROTEIN FHUC"/>
    <property type="match status" value="1"/>
</dbReference>
<gene>
    <name evidence="9" type="ORF">NX720_26515</name>
</gene>
<keyword evidence="6" id="KW-0406">Ion transport</keyword>
<dbReference type="PANTHER" id="PTHR42771">
    <property type="entry name" value="IRON(3+)-HYDROXAMATE IMPORT ATP-BINDING PROTEIN FHUC"/>
    <property type="match status" value="1"/>
</dbReference>
<reference evidence="9" key="1">
    <citation type="submission" date="2022-10" db="EMBL/GenBank/DDBJ databases">
        <title>Completed Genome Sequence of two octocoral isolated bacterium, Endozoicomonas euniceicola EF212T and Endozoicomonas gorgoniicola PS125T.</title>
        <authorList>
            <person name="Chiou Y.-J."/>
            <person name="Chen Y.-H."/>
        </authorList>
    </citation>
    <scope>NUCLEOTIDE SEQUENCE</scope>
    <source>
        <strain evidence="9">EF212</strain>
    </source>
</reference>
<dbReference type="EMBL" id="CP103300">
    <property type="protein sequence ID" value="UYM16305.1"/>
    <property type="molecule type" value="Genomic_DNA"/>
</dbReference>
<dbReference type="InterPro" id="IPR051535">
    <property type="entry name" value="Siderophore_ABC-ATPase"/>
</dbReference>
<evidence type="ECO:0000256" key="6">
    <source>
        <dbReference type="ARBA" id="ARBA00023065"/>
    </source>
</evidence>
<keyword evidence="3" id="KW-1003">Cell membrane</keyword>
<evidence type="ECO:0000256" key="5">
    <source>
        <dbReference type="ARBA" id="ARBA00023004"/>
    </source>
</evidence>
<dbReference type="InterPro" id="IPR038729">
    <property type="entry name" value="Rad50/SbcC_AAA"/>
</dbReference>
<name>A0ABY6GUD3_9GAMM</name>
<dbReference type="InterPro" id="IPR003959">
    <property type="entry name" value="ATPase_AAA_core"/>
</dbReference>
<keyword evidence="10" id="KW-1185">Reference proteome</keyword>
<evidence type="ECO:0000256" key="7">
    <source>
        <dbReference type="ARBA" id="ARBA00023136"/>
    </source>
</evidence>
<evidence type="ECO:0000259" key="8">
    <source>
        <dbReference type="SMART" id="SM00382"/>
    </source>
</evidence>
<evidence type="ECO:0000256" key="4">
    <source>
        <dbReference type="ARBA" id="ARBA00022496"/>
    </source>
</evidence>
<evidence type="ECO:0000256" key="1">
    <source>
        <dbReference type="ARBA" id="ARBA00004202"/>
    </source>
</evidence>
<protein>
    <submittedName>
        <fullName evidence="9">AAA family ATPase</fullName>
    </submittedName>
</protein>
<keyword evidence="2" id="KW-0813">Transport</keyword>
<dbReference type="Pfam" id="PF13476">
    <property type="entry name" value="AAA_23"/>
    <property type="match status" value="1"/>
</dbReference>
<comment type="subcellular location">
    <subcellularLocation>
        <location evidence="1">Cell membrane</location>
        <topology evidence="1">Peripheral membrane protein</topology>
    </subcellularLocation>
</comment>
<evidence type="ECO:0000313" key="10">
    <source>
        <dbReference type="Proteomes" id="UP001163255"/>
    </source>
</evidence>
<dbReference type="Proteomes" id="UP001163255">
    <property type="component" value="Chromosome"/>
</dbReference>
<dbReference type="InterPro" id="IPR027417">
    <property type="entry name" value="P-loop_NTPase"/>
</dbReference>
<feature type="domain" description="AAA+ ATPase" evidence="8">
    <location>
        <begin position="43"/>
        <end position="212"/>
    </location>
</feature>
<dbReference type="InterPro" id="IPR003593">
    <property type="entry name" value="AAA+_ATPase"/>
</dbReference>
<dbReference type="Pfam" id="PF13304">
    <property type="entry name" value="AAA_21"/>
    <property type="match status" value="1"/>
</dbReference>
<keyword evidence="5" id="KW-0408">Iron</keyword>
<evidence type="ECO:0000256" key="3">
    <source>
        <dbReference type="ARBA" id="ARBA00022475"/>
    </source>
</evidence>
<evidence type="ECO:0000256" key="2">
    <source>
        <dbReference type="ARBA" id="ARBA00022448"/>
    </source>
</evidence>
<dbReference type="RefSeq" id="WP_262598604.1">
    <property type="nucleotide sequence ID" value="NZ_CP103300.1"/>
</dbReference>
<keyword evidence="7" id="KW-0472">Membrane</keyword>
<proteinExistence type="predicted"/>
<dbReference type="SMART" id="SM00382">
    <property type="entry name" value="AAA"/>
    <property type="match status" value="1"/>
</dbReference>
<dbReference type="Gene3D" id="3.40.50.300">
    <property type="entry name" value="P-loop containing nucleotide triphosphate hydrolases"/>
    <property type="match status" value="2"/>
</dbReference>
<evidence type="ECO:0000313" key="9">
    <source>
        <dbReference type="EMBL" id="UYM16305.1"/>
    </source>
</evidence>
<accession>A0ABY6GUD3</accession>
<sequence length="248" mass="28414">MRKLLNLGSPFLHRISSLEERFDRSRFPFNIPAFGDGINIALDSKVTMLVGENGSGKSTLLEAIAECCGFNPEGGNRDHYREQFEDRSDLARALRLSWMPRTTEGFFLRAESFFNFATYIEAVSDLRAYGGKSLHKQSHGESFLALFENRFEQGFYILDEPEAALSPQRQLTFMSIINQLEVPGHAQFLIATHSPILLSYPGAKVISFDDGRIKEINYQDSSHYQLTKSFLEAPERYFRWLFEQTDDD</sequence>
<organism evidence="9 10">
    <name type="scientific">Endozoicomonas euniceicola</name>
    <dbReference type="NCBI Taxonomy" id="1234143"/>
    <lineage>
        <taxon>Bacteria</taxon>
        <taxon>Pseudomonadati</taxon>
        <taxon>Pseudomonadota</taxon>
        <taxon>Gammaproteobacteria</taxon>
        <taxon>Oceanospirillales</taxon>
        <taxon>Endozoicomonadaceae</taxon>
        <taxon>Endozoicomonas</taxon>
    </lineage>
</organism>
<dbReference type="CDD" id="cd00267">
    <property type="entry name" value="ABC_ATPase"/>
    <property type="match status" value="1"/>
</dbReference>
<keyword evidence="4" id="KW-0410">Iron transport</keyword>
<dbReference type="SUPFAM" id="SSF52540">
    <property type="entry name" value="P-loop containing nucleoside triphosphate hydrolases"/>
    <property type="match status" value="1"/>
</dbReference>